<comment type="caution">
    <text evidence="2">The sequence shown here is derived from an EMBL/GenBank/DDBJ whole genome shotgun (WGS) entry which is preliminary data.</text>
</comment>
<feature type="coiled-coil region" evidence="1">
    <location>
        <begin position="345"/>
        <end position="372"/>
    </location>
</feature>
<keyword evidence="1" id="KW-0175">Coiled coil</keyword>
<dbReference type="InterPro" id="IPR036865">
    <property type="entry name" value="CRAL-TRIO_dom_sf"/>
</dbReference>
<name>A0A2N5V3Y2_9BASI</name>
<dbReference type="Proteomes" id="UP000235388">
    <property type="component" value="Unassembled WGS sequence"/>
</dbReference>
<reference evidence="2 3" key="1">
    <citation type="submission" date="2017-11" db="EMBL/GenBank/DDBJ databases">
        <title>De novo assembly and phasing of dikaryotic genomes from two isolates of Puccinia coronata f. sp. avenae, the causal agent of oat crown rust.</title>
        <authorList>
            <person name="Miller M.E."/>
            <person name="Zhang Y."/>
            <person name="Omidvar V."/>
            <person name="Sperschneider J."/>
            <person name="Schwessinger B."/>
            <person name="Raley C."/>
            <person name="Palmer J.M."/>
            <person name="Garnica D."/>
            <person name="Upadhyaya N."/>
            <person name="Rathjen J."/>
            <person name="Taylor J.M."/>
            <person name="Park R.F."/>
            <person name="Dodds P.N."/>
            <person name="Hirsch C.D."/>
            <person name="Kianian S.F."/>
            <person name="Figueroa M."/>
        </authorList>
    </citation>
    <scope>NUCLEOTIDE SEQUENCE [LARGE SCALE GENOMIC DNA]</scope>
    <source>
        <strain evidence="2">12NC29</strain>
    </source>
</reference>
<evidence type="ECO:0000313" key="3">
    <source>
        <dbReference type="Proteomes" id="UP000235388"/>
    </source>
</evidence>
<dbReference type="AlphaFoldDB" id="A0A2N5V3Y2"/>
<dbReference type="OrthoDB" id="28245at2759"/>
<dbReference type="Gene3D" id="3.40.525.10">
    <property type="entry name" value="CRAL-TRIO lipid binding domain"/>
    <property type="match status" value="1"/>
</dbReference>
<evidence type="ECO:0000313" key="2">
    <source>
        <dbReference type="EMBL" id="PLW44677.1"/>
    </source>
</evidence>
<organism evidence="2 3">
    <name type="scientific">Puccinia coronata f. sp. avenae</name>
    <dbReference type="NCBI Taxonomy" id="200324"/>
    <lineage>
        <taxon>Eukaryota</taxon>
        <taxon>Fungi</taxon>
        <taxon>Dikarya</taxon>
        <taxon>Basidiomycota</taxon>
        <taxon>Pucciniomycotina</taxon>
        <taxon>Pucciniomycetes</taxon>
        <taxon>Pucciniales</taxon>
        <taxon>Pucciniaceae</taxon>
        <taxon>Puccinia</taxon>
    </lineage>
</organism>
<protein>
    <submittedName>
        <fullName evidence="2">Uncharacterized protein</fullName>
    </submittedName>
</protein>
<dbReference type="EMBL" id="PGCJ01000135">
    <property type="protein sequence ID" value="PLW44677.1"/>
    <property type="molecule type" value="Genomic_DNA"/>
</dbReference>
<keyword evidence="3" id="KW-1185">Reference proteome</keyword>
<evidence type="ECO:0000256" key="1">
    <source>
        <dbReference type="SAM" id="Coils"/>
    </source>
</evidence>
<accession>A0A2N5V3Y2</accession>
<sequence length="391" mass="44272">MSHMDGPNYHSFLAKYELNSAPDPRIWQALFFEAPRSRLQTMPTFIFLTSCLKVEMCDLESFYLYILQAVEAIDGPFSLFLDCTGFSFANEISLPWHIRKLGATEKQERRWTNLVRAVSTLDKLAVCFPNYEQVLPASSCEILPLDFEGLWSKRLKLLSDAKCTLNDVIRLKEIEEMQRLPPLNVHLDPGFIIKQYGSNVTLKFVSVNTDRIIETLANTQADLLSTPQNFDFQPQSPTPDTIYGLLLNGAIFNLCSSDSLIRMAALTFLQGLTRALRIDKIKDVIPFQGGYIPRLGLAFIADISDRLARAVPSATFSFLDEFFITLPTASSSGVAVYAHAFKSWLQNLSNCLVCLRKEYDNARNRAKNILRRLIKLTLCQQDLKGLLHGRI</sequence>
<dbReference type="STRING" id="200324.A0A2N5V3Y2"/>
<gene>
    <name evidence="2" type="ORF">PCANC_12362</name>
</gene>
<proteinExistence type="predicted"/>